<proteinExistence type="predicted"/>
<reference evidence="2" key="1">
    <citation type="journal article" date="2020" name="Microb. Genom.">
        <title>Genetic diversity of clinical and environmental Mucorales isolates obtained from an investigation of mucormycosis cases among solid organ transplant recipients.</title>
        <authorList>
            <person name="Nguyen M.H."/>
            <person name="Kaul D."/>
            <person name="Muto C."/>
            <person name="Cheng S.J."/>
            <person name="Richter R.A."/>
            <person name="Bruno V.M."/>
            <person name="Liu G."/>
            <person name="Beyhan S."/>
            <person name="Sundermann A.J."/>
            <person name="Mounaud S."/>
            <person name="Pasculle A.W."/>
            <person name="Nierman W.C."/>
            <person name="Driscoll E."/>
            <person name="Cumbie R."/>
            <person name="Clancy C.J."/>
            <person name="Dupont C.L."/>
        </authorList>
    </citation>
    <scope>NUCLEOTIDE SEQUENCE</scope>
    <source>
        <strain evidence="2">GL16</strain>
    </source>
</reference>
<evidence type="ECO:0000256" key="1">
    <source>
        <dbReference type="SAM" id="MobiDB-lite"/>
    </source>
</evidence>
<accession>A0A9P6XZ07</accession>
<organism evidence="2 3">
    <name type="scientific">Rhizopus oryzae</name>
    <name type="common">Mucormycosis agent</name>
    <name type="synonym">Rhizopus arrhizus var. delemar</name>
    <dbReference type="NCBI Taxonomy" id="64495"/>
    <lineage>
        <taxon>Eukaryota</taxon>
        <taxon>Fungi</taxon>
        <taxon>Fungi incertae sedis</taxon>
        <taxon>Mucoromycota</taxon>
        <taxon>Mucoromycotina</taxon>
        <taxon>Mucoromycetes</taxon>
        <taxon>Mucorales</taxon>
        <taxon>Mucorineae</taxon>
        <taxon>Rhizopodaceae</taxon>
        <taxon>Rhizopus</taxon>
    </lineage>
</organism>
<feature type="compositionally biased region" description="Polar residues" evidence="1">
    <location>
        <begin position="34"/>
        <end position="52"/>
    </location>
</feature>
<gene>
    <name evidence="2" type="ORF">G6F51_011496</name>
</gene>
<dbReference type="EMBL" id="JAANIT010002772">
    <property type="protein sequence ID" value="KAG1535515.1"/>
    <property type="molecule type" value="Genomic_DNA"/>
</dbReference>
<comment type="caution">
    <text evidence="2">The sequence shown here is derived from an EMBL/GenBank/DDBJ whole genome shotgun (WGS) entry which is preliminary data.</text>
</comment>
<evidence type="ECO:0000313" key="3">
    <source>
        <dbReference type="Proteomes" id="UP000717996"/>
    </source>
</evidence>
<protein>
    <submittedName>
        <fullName evidence="2">Uncharacterized protein</fullName>
    </submittedName>
</protein>
<sequence>MLYNSNLQQENTFLRKQLATKPSTTYISRPPSRCTISPTFSSPSKHSPSPNDASPPLPKVTKLKRDDYQSSLAAITSQFSSSAERTGFKLIHVPFRFSFSLQQLRSNFCRLYINTRQTLDTHYPNKNLISFLVHIGYETNLRSQLSKFNITVRNDFDPLAPSIICDPTLINEPIDYKAQRACKAFLHSLCRPAAIHNSHLQCCCQLLCPGWPY</sequence>
<evidence type="ECO:0000313" key="2">
    <source>
        <dbReference type="EMBL" id="KAG1535515.1"/>
    </source>
</evidence>
<dbReference type="Proteomes" id="UP000717996">
    <property type="component" value="Unassembled WGS sequence"/>
</dbReference>
<dbReference type="OrthoDB" id="2206543at2759"/>
<name>A0A9P6XZ07_RHIOR</name>
<feature type="region of interest" description="Disordered" evidence="1">
    <location>
        <begin position="24"/>
        <end position="59"/>
    </location>
</feature>
<dbReference type="AlphaFoldDB" id="A0A9P6XZ07"/>